<proteinExistence type="inferred from homology"/>
<dbReference type="HAMAP" id="MF_02087">
    <property type="entry name" value="PLP_homeostasis"/>
    <property type="match status" value="1"/>
</dbReference>
<keyword evidence="1 2" id="KW-0663">Pyridoxal phosphate</keyword>
<keyword evidence="6" id="KW-1185">Reference proteome</keyword>
<comment type="similarity">
    <text evidence="2 3">Belongs to the pyridoxal phosphate-binding protein YggS/PROSC family.</text>
</comment>
<feature type="domain" description="Alanine racemase N-terminal" evidence="4">
    <location>
        <begin position="19"/>
        <end position="241"/>
    </location>
</feature>
<dbReference type="CDD" id="cd00635">
    <property type="entry name" value="PLPDE_III_YBL036c_like"/>
    <property type="match status" value="1"/>
</dbReference>
<protein>
    <recommendedName>
        <fullName evidence="2">Pyridoxal phosphate homeostasis protein</fullName>
        <shortName evidence="2">PLP homeostasis protein</shortName>
    </recommendedName>
</protein>
<evidence type="ECO:0000256" key="1">
    <source>
        <dbReference type="ARBA" id="ARBA00022898"/>
    </source>
</evidence>
<dbReference type="Pfam" id="PF01168">
    <property type="entry name" value="Ala_racemase_N"/>
    <property type="match status" value="1"/>
</dbReference>
<dbReference type="PANTHER" id="PTHR10146">
    <property type="entry name" value="PROLINE SYNTHETASE CO-TRANSCRIBED BACTERIAL HOMOLOG PROTEIN"/>
    <property type="match status" value="1"/>
</dbReference>
<evidence type="ECO:0000313" key="6">
    <source>
        <dbReference type="Proteomes" id="UP001596189"/>
    </source>
</evidence>
<organism evidence="5 6">
    <name type="scientific">Angustibacter luteus</name>
    <dbReference type="NCBI Taxonomy" id="658456"/>
    <lineage>
        <taxon>Bacteria</taxon>
        <taxon>Bacillati</taxon>
        <taxon>Actinomycetota</taxon>
        <taxon>Actinomycetes</taxon>
        <taxon>Kineosporiales</taxon>
        <taxon>Kineosporiaceae</taxon>
    </lineage>
</organism>
<dbReference type="PANTHER" id="PTHR10146:SF14">
    <property type="entry name" value="PYRIDOXAL PHOSPHATE HOMEOSTASIS PROTEIN"/>
    <property type="match status" value="1"/>
</dbReference>
<dbReference type="InterPro" id="IPR029066">
    <property type="entry name" value="PLP-binding_barrel"/>
</dbReference>
<dbReference type="InterPro" id="IPR011078">
    <property type="entry name" value="PyrdxlP_homeostasis"/>
</dbReference>
<dbReference type="PROSITE" id="PS01211">
    <property type="entry name" value="UPF0001"/>
    <property type="match status" value="1"/>
</dbReference>
<reference evidence="6" key="1">
    <citation type="journal article" date="2019" name="Int. J. Syst. Evol. Microbiol.">
        <title>The Global Catalogue of Microorganisms (GCM) 10K type strain sequencing project: providing services to taxonomists for standard genome sequencing and annotation.</title>
        <authorList>
            <consortium name="The Broad Institute Genomics Platform"/>
            <consortium name="The Broad Institute Genome Sequencing Center for Infectious Disease"/>
            <person name="Wu L."/>
            <person name="Ma J."/>
        </authorList>
    </citation>
    <scope>NUCLEOTIDE SEQUENCE [LARGE SCALE GENOMIC DNA]</scope>
    <source>
        <strain evidence="6">KACC 14249</strain>
    </source>
</reference>
<feature type="modified residue" description="N6-(pyridoxal phosphate)lysine" evidence="2">
    <location>
        <position position="44"/>
    </location>
</feature>
<accession>A0ABW1J9Y0</accession>
<dbReference type="InterPro" id="IPR001608">
    <property type="entry name" value="Ala_racemase_N"/>
</dbReference>
<sequence>MSGQDGRRRDELAAGLSQVRQRIDRACAGAQRDPAEVTLVVVTKTFPASDVAALVDLGVRDVGENRDQDAAAKVLATDVLLAAGQSRPRWHFVGQLQRNKAASVARYADVVHSVDRLALARALGKAAHQAGRRLEVLLQVSLDDPQGASGRGGVAPSELLDLAAGVAGTEGLDLRGLMAVAPLDGPPGPAFARLAGLAGQLREQHQGATWISAGMSGDLEEAVAHGATHLRVGSAVLGSRPSLR</sequence>
<dbReference type="RefSeq" id="WP_345716503.1">
    <property type="nucleotide sequence ID" value="NZ_BAABFP010000005.1"/>
</dbReference>
<name>A0ABW1J9Y0_9ACTN</name>
<dbReference type="SUPFAM" id="SSF51419">
    <property type="entry name" value="PLP-binding barrel"/>
    <property type="match status" value="1"/>
</dbReference>
<gene>
    <name evidence="5" type="ORF">ACFQDO_00610</name>
</gene>
<evidence type="ECO:0000256" key="2">
    <source>
        <dbReference type="HAMAP-Rule" id="MF_02087"/>
    </source>
</evidence>
<dbReference type="Gene3D" id="3.20.20.10">
    <property type="entry name" value="Alanine racemase"/>
    <property type="match status" value="1"/>
</dbReference>
<evidence type="ECO:0000256" key="3">
    <source>
        <dbReference type="RuleBase" id="RU004514"/>
    </source>
</evidence>
<dbReference type="EMBL" id="JBHSRD010000002">
    <property type="protein sequence ID" value="MFC6005619.1"/>
    <property type="molecule type" value="Genomic_DNA"/>
</dbReference>
<dbReference type="PIRSF" id="PIRSF004848">
    <property type="entry name" value="YBL036c_PLPDEIII"/>
    <property type="match status" value="1"/>
</dbReference>
<comment type="function">
    <text evidence="2">Pyridoxal 5'-phosphate (PLP)-binding protein, which is involved in PLP homeostasis.</text>
</comment>
<dbReference type="Proteomes" id="UP001596189">
    <property type="component" value="Unassembled WGS sequence"/>
</dbReference>
<evidence type="ECO:0000259" key="4">
    <source>
        <dbReference type="Pfam" id="PF01168"/>
    </source>
</evidence>
<comment type="caution">
    <text evidence="5">The sequence shown here is derived from an EMBL/GenBank/DDBJ whole genome shotgun (WGS) entry which is preliminary data.</text>
</comment>
<dbReference type="NCBIfam" id="TIGR00044">
    <property type="entry name" value="YggS family pyridoxal phosphate-dependent enzyme"/>
    <property type="match status" value="1"/>
</dbReference>
<evidence type="ECO:0000313" key="5">
    <source>
        <dbReference type="EMBL" id="MFC6005619.1"/>
    </source>
</evidence>